<accession>A0A917ITH5</accession>
<gene>
    <name evidence="3" type="ORF">GCM10011379_10220</name>
</gene>
<reference evidence="3" key="1">
    <citation type="journal article" date="2014" name="Int. J. Syst. Evol. Microbiol.">
        <title>Complete genome sequence of Corynebacterium casei LMG S-19264T (=DSM 44701T), isolated from a smear-ripened cheese.</title>
        <authorList>
            <consortium name="US DOE Joint Genome Institute (JGI-PGF)"/>
            <person name="Walter F."/>
            <person name="Albersmeier A."/>
            <person name="Kalinowski J."/>
            <person name="Ruckert C."/>
        </authorList>
    </citation>
    <scope>NUCLEOTIDE SEQUENCE</scope>
    <source>
        <strain evidence="3">CGMCC 1.15290</strain>
    </source>
</reference>
<dbReference type="SUPFAM" id="SSF55298">
    <property type="entry name" value="YjgF-like"/>
    <property type="match status" value="1"/>
</dbReference>
<evidence type="ECO:0000256" key="1">
    <source>
        <dbReference type="SAM" id="SignalP"/>
    </source>
</evidence>
<dbReference type="CDD" id="cd02199">
    <property type="entry name" value="YjgF_YER057c_UK114_like_1"/>
    <property type="match status" value="1"/>
</dbReference>
<dbReference type="RefSeq" id="WP_188950892.1">
    <property type="nucleotide sequence ID" value="NZ_BMIB01000001.1"/>
</dbReference>
<organism evidence="3 4">
    <name type="scientific">Filimonas zeae</name>
    <dbReference type="NCBI Taxonomy" id="1737353"/>
    <lineage>
        <taxon>Bacteria</taxon>
        <taxon>Pseudomonadati</taxon>
        <taxon>Bacteroidota</taxon>
        <taxon>Chitinophagia</taxon>
        <taxon>Chitinophagales</taxon>
        <taxon>Chitinophagaceae</taxon>
        <taxon>Filimonas</taxon>
    </lineage>
</organism>
<dbReference type="Proteomes" id="UP000627292">
    <property type="component" value="Unassembled WGS sequence"/>
</dbReference>
<dbReference type="Gene3D" id="3.30.1330.40">
    <property type="entry name" value="RutC-like"/>
    <property type="match status" value="1"/>
</dbReference>
<dbReference type="InterPro" id="IPR035959">
    <property type="entry name" value="RutC-like_sf"/>
</dbReference>
<dbReference type="InterPro" id="IPR013813">
    <property type="entry name" value="Endoribo_LPSP/chorism_mut-like"/>
</dbReference>
<feature type="signal peptide" evidence="1">
    <location>
        <begin position="1"/>
        <end position="17"/>
    </location>
</feature>
<dbReference type="Pfam" id="PF14588">
    <property type="entry name" value="YjgF_endoribonc"/>
    <property type="match status" value="1"/>
</dbReference>
<keyword evidence="1" id="KW-0732">Signal</keyword>
<reference evidence="3" key="2">
    <citation type="submission" date="2020-09" db="EMBL/GenBank/DDBJ databases">
        <authorList>
            <person name="Sun Q."/>
            <person name="Zhou Y."/>
        </authorList>
    </citation>
    <scope>NUCLEOTIDE SEQUENCE</scope>
    <source>
        <strain evidence="3">CGMCC 1.15290</strain>
    </source>
</reference>
<feature type="chain" id="PRO_5037893471" description="Endoribonuclease L-PSP/chorismate mutase-like domain-containing protein" evidence="1">
    <location>
        <begin position="18"/>
        <end position="169"/>
    </location>
</feature>
<keyword evidence="4" id="KW-1185">Reference proteome</keyword>
<evidence type="ECO:0000313" key="3">
    <source>
        <dbReference type="EMBL" id="GGH61340.1"/>
    </source>
</evidence>
<protein>
    <recommendedName>
        <fullName evidence="2">Endoribonuclease L-PSP/chorismate mutase-like domain-containing protein</fullName>
    </recommendedName>
</protein>
<feature type="domain" description="Endoribonuclease L-PSP/chorismate mutase-like" evidence="2">
    <location>
        <begin position="23"/>
        <end position="167"/>
    </location>
</feature>
<dbReference type="PANTHER" id="PTHR43760">
    <property type="entry name" value="ENDORIBONUCLEASE-RELATED"/>
    <property type="match status" value="1"/>
</dbReference>
<evidence type="ECO:0000313" key="4">
    <source>
        <dbReference type="Proteomes" id="UP000627292"/>
    </source>
</evidence>
<evidence type="ECO:0000259" key="2">
    <source>
        <dbReference type="Pfam" id="PF14588"/>
    </source>
</evidence>
<sequence>MKILTILLLLISLKAFSQTPEHKLKQLNINLPEPGQSLGSYLDVVQTGKLLYLSGKGPLKSDGEYVTGKLGKELTVEQGYQAARITAINQIAVLKKFLGKLSKIRRIVKVNGYVNSESTFYDQPKVVNGYSDLMIAVFGEPGKHSRTAIGTNTLPFNMALEVEMIVELQ</sequence>
<dbReference type="PANTHER" id="PTHR43760:SF1">
    <property type="entry name" value="ENDORIBONUCLEASE L-PSP_CHORISMATE MUTASE-LIKE DOMAIN-CONTAINING PROTEIN"/>
    <property type="match status" value="1"/>
</dbReference>
<name>A0A917ITH5_9BACT</name>
<dbReference type="AlphaFoldDB" id="A0A917ITH5"/>
<comment type="caution">
    <text evidence="3">The sequence shown here is derived from an EMBL/GenBank/DDBJ whole genome shotgun (WGS) entry which is preliminary data.</text>
</comment>
<dbReference type="EMBL" id="BMIB01000001">
    <property type="protein sequence ID" value="GGH61340.1"/>
    <property type="molecule type" value="Genomic_DNA"/>
</dbReference>
<proteinExistence type="predicted"/>